<proteinExistence type="predicted"/>
<reference evidence="1" key="1">
    <citation type="submission" date="2022-07" db="EMBL/GenBank/DDBJ databases">
        <authorList>
            <person name="Li W.-J."/>
            <person name="Deng Q.-Q."/>
        </authorList>
    </citation>
    <scope>NUCLEOTIDE SEQUENCE</scope>
    <source>
        <strain evidence="1">SYSU M60031</strain>
    </source>
</reference>
<keyword evidence="1" id="KW-0862">Zinc</keyword>
<organism evidence="1 2">
    <name type="scientific">Ectobacillus ponti</name>
    <dbReference type="NCBI Taxonomy" id="2961894"/>
    <lineage>
        <taxon>Bacteria</taxon>
        <taxon>Bacillati</taxon>
        <taxon>Bacillota</taxon>
        <taxon>Bacilli</taxon>
        <taxon>Bacillales</taxon>
        <taxon>Bacillaceae</taxon>
        <taxon>Ectobacillus</taxon>
    </lineage>
</organism>
<dbReference type="RefSeq" id="WP_254758734.1">
    <property type="nucleotide sequence ID" value="NZ_JANCLT010000004.1"/>
</dbReference>
<keyword evidence="1" id="KW-0479">Metal-binding</keyword>
<dbReference type="GO" id="GO:0008270">
    <property type="term" value="F:zinc ion binding"/>
    <property type="evidence" value="ECO:0007669"/>
    <property type="project" value="UniProtKB-KW"/>
</dbReference>
<dbReference type="AlphaFoldDB" id="A0AA41X9G1"/>
<protein>
    <submittedName>
        <fullName evidence="1">Zinc-finger domain-containing protein</fullName>
    </submittedName>
</protein>
<dbReference type="EMBL" id="JANCLT010000004">
    <property type="protein sequence ID" value="MCP8968820.1"/>
    <property type="molecule type" value="Genomic_DNA"/>
</dbReference>
<sequence>MSRKQLITEVHNLIEAYCEGCFLNRQLRHDHSRRYAQNFCIRQCTVGEKLQQYGQLLSGGET</sequence>
<keyword evidence="1" id="KW-0863">Zinc-finger</keyword>
<keyword evidence="2" id="KW-1185">Reference proteome</keyword>
<dbReference type="InterPro" id="IPR019718">
    <property type="entry name" value="DUF2602"/>
</dbReference>
<dbReference type="Proteomes" id="UP001156102">
    <property type="component" value="Unassembled WGS sequence"/>
</dbReference>
<accession>A0AA41X9G1</accession>
<evidence type="ECO:0000313" key="2">
    <source>
        <dbReference type="Proteomes" id="UP001156102"/>
    </source>
</evidence>
<name>A0AA41X9G1_9BACI</name>
<evidence type="ECO:0000313" key="1">
    <source>
        <dbReference type="EMBL" id="MCP8968820.1"/>
    </source>
</evidence>
<dbReference type="Pfam" id="PF10782">
    <property type="entry name" value="zf-C2HCIx2C"/>
    <property type="match status" value="1"/>
</dbReference>
<gene>
    <name evidence="1" type="ORF">NK662_09745</name>
</gene>
<comment type="caution">
    <text evidence="1">The sequence shown here is derived from an EMBL/GenBank/DDBJ whole genome shotgun (WGS) entry which is preliminary data.</text>
</comment>